<accession>A0A9Q0GNZ2</accession>
<proteinExistence type="predicted"/>
<dbReference type="AlphaFoldDB" id="A0A9Q0GNZ2"/>
<sequence>MGKDDKDQGSQEAKKVGNDLEIIGQEEAQVINSSLEGKLKENDKAGEWKKKRKNNPRTRVKKMKVSGLDEQLKQVEEPMHVSPSCNKPEDLVNAAPVVGSSRTDSIPSNPKPNLAPTVTIISSHFEVPTSLSDDLDPPSGDVLFSGSTRLEAPGIGKSQLAVRYIFDPREDALSPLSIEPVPLATKPAPRYSGRESDNSCLEG</sequence>
<feature type="region of interest" description="Disordered" evidence="1">
    <location>
        <begin position="33"/>
        <end position="66"/>
    </location>
</feature>
<organism evidence="2 3">
    <name type="scientific">Protea cynaroides</name>
    <dbReference type="NCBI Taxonomy" id="273540"/>
    <lineage>
        <taxon>Eukaryota</taxon>
        <taxon>Viridiplantae</taxon>
        <taxon>Streptophyta</taxon>
        <taxon>Embryophyta</taxon>
        <taxon>Tracheophyta</taxon>
        <taxon>Spermatophyta</taxon>
        <taxon>Magnoliopsida</taxon>
        <taxon>Proteales</taxon>
        <taxon>Proteaceae</taxon>
        <taxon>Protea</taxon>
    </lineage>
</organism>
<evidence type="ECO:0000256" key="1">
    <source>
        <dbReference type="SAM" id="MobiDB-lite"/>
    </source>
</evidence>
<protein>
    <submittedName>
        <fullName evidence="2">Uncharacterized protein</fullName>
    </submittedName>
</protein>
<feature type="compositionally biased region" description="Basic and acidic residues" evidence="1">
    <location>
        <begin position="37"/>
        <end position="48"/>
    </location>
</feature>
<feature type="compositionally biased region" description="Basic residues" evidence="1">
    <location>
        <begin position="49"/>
        <end position="64"/>
    </location>
</feature>
<feature type="compositionally biased region" description="Basic and acidic residues" evidence="1">
    <location>
        <begin position="1"/>
        <end position="18"/>
    </location>
</feature>
<gene>
    <name evidence="2" type="ORF">NE237_027666</name>
</gene>
<comment type="caution">
    <text evidence="2">The sequence shown here is derived from an EMBL/GenBank/DDBJ whole genome shotgun (WGS) entry which is preliminary data.</text>
</comment>
<feature type="region of interest" description="Disordered" evidence="1">
    <location>
        <begin position="176"/>
        <end position="203"/>
    </location>
</feature>
<evidence type="ECO:0000313" key="2">
    <source>
        <dbReference type="EMBL" id="KAJ4950834.1"/>
    </source>
</evidence>
<dbReference type="EMBL" id="JAMYWD010000012">
    <property type="protein sequence ID" value="KAJ4950834.1"/>
    <property type="molecule type" value="Genomic_DNA"/>
</dbReference>
<dbReference type="Proteomes" id="UP001141806">
    <property type="component" value="Unassembled WGS sequence"/>
</dbReference>
<feature type="region of interest" description="Disordered" evidence="1">
    <location>
        <begin position="1"/>
        <end position="20"/>
    </location>
</feature>
<reference evidence="2" key="1">
    <citation type="journal article" date="2023" name="Plant J.">
        <title>The genome of the king protea, Protea cynaroides.</title>
        <authorList>
            <person name="Chang J."/>
            <person name="Duong T.A."/>
            <person name="Schoeman C."/>
            <person name="Ma X."/>
            <person name="Roodt D."/>
            <person name="Barker N."/>
            <person name="Li Z."/>
            <person name="Van de Peer Y."/>
            <person name="Mizrachi E."/>
        </authorList>
    </citation>
    <scope>NUCLEOTIDE SEQUENCE</scope>
    <source>
        <tissue evidence="2">Young leaves</tissue>
    </source>
</reference>
<evidence type="ECO:0000313" key="3">
    <source>
        <dbReference type="Proteomes" id="UP001141806"/>
    </source>
</evidence>
<name>A0A9Q0GNZ2_9MAGN</name>
<keyword evidence="3" id="KW-1185">Reference proteome</keyword>